<evidence type="ECO:0000313" key="2">
    <source>
        <dbReference type="Proteomes" id="UP000221506"/>
    </source>
</evidence>
<gene>
    <name evidence="1" type="ORF">phiA829_041</name>
</gene>
<sequence>MRIVNTDLGIDLTFEKGVEPKELLRRISSEPGAAGSIGLIGLRSLLNGELPDVSNYVIFSEEDDEAAAADAEAAAALAAEQTVQAAEVKTEAAVEAEAAAPVVEGDTTAVSDQETVAVAVEGAPVQEAAPEVVADDAKDQGVEDADAQEPQVTAKEAVKKAFGITTDPVTPKASESAGVSRPRRDMSALITKAKAGVHGALLAAVEAAGYTIVNVENTERWFGFNVPGGKDLRAAPRFDVSPLKNGSYSVSLYVNDRATKIKERLAPVDNAPVTPEMIIACMQSVIFKDKIEEGLAALPKDAE</sequence>
<name>A0A1W6DY83_9CAUD</name>
<keyword evidence="2" id="KW-1185">Reference proteome</keyword>
<protein>
    <submittedName>
        <fullName evidence="1">Uncharacterized protein</fullName>
    </submittedName>
</protein>
<organism evidence="1 2">
    <name type="scientific">Aeromonas phage phiA8-29</name>
    <dbReference type="NCBI Taxonomy" id="1978922"/>
    <lineage>
        <taxon>Viruses</taxon>
        <taxon>Duplodnaviria</taxon>
        <taxon>Heunggongvirae</taxon>
        <taxon>Uroviricota</taxon>
        <taxon>Caudoviricetes</taxon>
        <taxon>Pantevenvirales</taxon>
        <taxon>Ackermannviridae</taxon>
        <taxon>Tedavirus</taxon>
        <taxon>Tedavirus A829</taxon>
    </lineage>
</organism>
<evidence type="ECO:0000313" key="1">
    <source>
        <dbReference type="EMBL" id="ARK07861.1"/>
    </source>
</evidence>
<accession>A0A1W6DY83</accession>
<proteinExistence type="predicted"/>
<dbReference type="Proteomes" id="UP000221506">
    <property type="component" value="Segment"/>
</dbReference>
<reference evidence="1 2" key="1">
    <citation type="submission" date="2017-04" db="EMBL/GenBank/DDBJ databases">
        <title>Complete genome sequence and characterization of temperature-dependent bacteriophage phiA8-29 infecting Aeromonas.</title>
        <authorList>
            <person name="He Y."/>
            <person name="Yang H."/>
        </authorList>
    </citation>
    <scope>NUCLEOTIDE SEQUENCE [LARGE SCALE GENOMIC DNA]</scope>
</reference>
<dbReference type="EMBL" id="KY914485">
    <property type="protein sequence ID" value="ARK07861.1"/>
    <property type="molecule type" value="Genomic_DNA"/>
</dbReference>